<keyword evidence="4" id="KW-1003">Cell membrane</keyword>
<keyword evidence="6 8" id="KW-1133">Transmembrane helix</keyword>
<sequence length="363" mass="38277">MANDENVPDTLRTLAGFTWRILVVVAGLVLVLYIFNTIFPVMFALFFALLVTAWTQPVMNLYHKIMPKVLALVLALITIMALVVVILGTVVKSSIAEGPKLVDSIGAGLNDVEGWLKTGPLGLSNDQFSSLITNLQNWGTSILKGIAGDAFGALGSIGTLIIAGSVFIFGVIFFLMAPQTIWGWLMNWIPKNLRTHIDVSGRIAWDSISGYTRGIVVIAFLDATLVFVGLLILQVPLAPALAAVVFLGAFIPVIGAPIATFFAAIVALAENGPVTALLVIVLTIIVGSFDGDVMQPLVMGKAVNLHPLAIVIVIAAGSIALGIVGALIAVPVAGAIYGVAKYVTGRDPEHPYKATEPFDHSTA</sequence>
<evidence type="ECO:0000313" key="10">
    <source>
        <dbReference type="EMBL" id="CAB4910766.1"/>
    </source>
</evidence>
<evidence type="ECO:0000256" key="8">
    <source>
        <dbReference type="SAM" id="Phobius"/>
    </source>
</evidence>
<evidence type="ECO:0000313" key="9">
    <source>
        <dbReference type="EMBL" id="CAB4625428.1"/>
    </source>
</evidence>
<evidence type="ECO:0000256" key="7">
    <source>
        <dbReference type="ARBA" id="ARBA00023136"/>
    </source>
</evidence>
<evidence type="ECO:0000256" key="4">
    <source>
        <dbReference type="ARBA" id="ARBA00022475"/>
    </source>
</evidence>
<feature type="transmembrane region" description="Helical" evidence="8">
    <location>
        <begin position="21"/>
        <end position="49"/>
    </location>
</feature>
<feature type="transmembrane region" description="Helical" evidence="8">
    <location>
        <begin position="305"/>
        <end position="338"/>
    </location>
</feature>
<evidence type="ECO:0000256" key="1">
    <source>
        <dbReference type="ARBA" id="ARBA00004651"/>
    </source>
</evidence>
<dbReference type="GO" id="GO:0055085">
    <property type="term" value="P:transmembrane transport"/>
    <property type="evidence" value="ECO:0007669"/>
    <property type="project" value="TreeGrafter"/>
</dbReference>
<feature type="transmembrane region" description="Helical" evidence="8">
    <location>
        <begin position="214"/>
        <end position="233"/>
    </location>
</feature>
<organism evidence="10">
    <name type="scientific">freshwater metagenome</name>
    <dbReference type="NCBI Taxonomy" id="449393"/>
    <lineage>
        <taxon>unclassified sequences</taxon>
        <taxon>metagenomes</taxon>
        <taxon>ecological metagenomes</taxon>
    </lineage>
</organism>
<feature type="transmembrane region" description="Helical" evidence="8">
    <location>
        <begin position="69"/>
        <end position="91"/>
    </location>
</feature>
<evidence type="ECO:0000256" key="6">
    <source>
        <dbReference type="ARBA" id="ARBA00022989"/>
    </source>
</evidence>
<feature type="transmembrane region" description="Helical" evidence="8">
    <location>
        <begin position="274"/>
        <end position="293"/>
    </location>
</feature>
<evidence type="ECO:0000256" key="5">
    <source>
        <dbReference type="ARBA" id="ARBA00022692"/>
    </source>
</evidence>
<dbReference type="PANTHER" id="PTHR21716">
    <property type="entry name" value="TRANSMEMBRANE PROTEIN"/>
    <property type="match status" value="1"/>
</dbReference>
<keyword evidence="3" id="KW-0813">Transport</keyword>
<comment type="similarity">
    <text evidence="2">Belongs to the autoinducer-2 exporter (AI-2E) (TC 2.A.86) family.</text>
</comment>
<keyword evidence="7 8" id="KW-0472">Membrane</keyword>
<dbReference type="GO" id="GO:0005886">
    <property type="term" value="C:plasma membrane"/>
    <property type="evidence" value="ECO:0007669"/>
    <property type="project" value="UniProtKB-SubCell"/>
</dbReference>
<keyword evidence="5 8" id="KW-0812">Transmembrane</keyword>
<name>A0A6J7GV34_9ZZZZ</name>
<reference evidence="10" key="1">
    <citation type="submission" date="2020-05" db="EMBL/GenBank/DDBJ databases">
        <authorList>
            <person name="Chiriac C."/>
            <person name="Salcher M."/>
            <person name="Ghai R."/>
            <person name="Kavagutti S V."/>
        </authorList>
    </citation>
    <scope>NUCLEOTIDE SEQUENCE</scope>
</reference>
<dbReference type="PANTHER" id="PTHR21716:SF53">
    <property type="entry name" value="PERMEASE PERM-RELATED"/>
    <property type="match status" value="1"/>
</dbReference>
<evidence type="ECO:0000256" key="3">
    <source>
        <dbReference type="ARBA" id="ARBA00022448"/>
    </source>
</evidence>
<proteinExistence type="inferred from homology"/>
<feature type="transmembrane region" description="Helical" evidence="8">
    <location>
        <begin position="151"/>
        <end position="177"/>
    </location>
</feature>
<dbReference type="AlphaFoldDB" id="A0A6J7GV34"/>
<dbReference type="EMBL" id="CAEZVB010000060">
    <property type="protein sequence ID" value="CAB4625428.1"/>
    <property type="molecule type" value="Genomic_DNA"/>
</dbReference>
<dbReference type="EMBL" id="CAFBMO010000045">
    <property type="protein sequence ID" value="CAB4910766.1"/>
    <property type="molecule type" value="Genomic_DNA"/>
</dbReference>
<dbReference type="InterPro" id="IPR002549">
    <property type="entry name" value="AI-2E-like"/>
</dbReference>
<feature type="transmembrane region" description="Helical" evidence="8">
    <location>
        <begin position="240"/>
        <end position="268"/>
    </location>
</feature>
<dbReference type="Pfam" id="PF01594">
    <property type="entry name" value="AI-2E_transport"/>
    <property type="match status" value="1"/>
</dbReference>
<comment type="subcellular location">
    <subcellularLocation>
        <location evidence="1">Cell membrane</location>
        <topology evidence="1">Multi-pass membrane protein</topology>
    </subcellularLocation>
</comment>
<gene>
    <name evidence="9" type="ORF">UFOPK1908_01139</name>
    <name evidence="10" type="ORF">UFOPK3576_01100</name>
</gene>
<accession>A0A6J7GV34</accession>
<evidence type="ECO:0000256" key="2">
    <source>
        <dbReference type="ARBA" id="ARBA00009773"/>
    </source>
</evidence>
<protein>
    <submittedName>
        <fullName evidence="10">Unannotated protein</fullName>
    </submittedName>
</protein>